<dbReference type="EnsemblMetazoa" id="PPAI007400-RA">
    <property type="protein sequence ID" value="PPAI007400-PA"/>
    <property type="gene ID" value="PPAI007400"/>
</dbReference>
<dbReference type="VEuPathDB" id="VectorBase:PPAI007400"/>
<dbReference type="AlphaFoldDB" id="A0A1B0DGW6"/>
<dbReference type="EMBL" id="AJVK01060489">
    <property type="status" value="NOT_ANNOTATED_CDS"/>
    <property type="molecule type" value="Genomic_DNA"/>
</dbReference>
<keyword evidence="2" id="KW-1185">Reference proteome</keyword>
<protein>
    <submittedName>
        <fullName evidence="1">Uncharacterized protein</fullName>
    </submittedName>
</protein>
<name>A0A1B0DGW6_PHLPP</name>
<evidence type="ECO:0000313" key="1">
    <source>
        <dbReference type="EnsemblMetazoa" id="PPAI007400-PA"/>
    </source>
</evidence>
<sequence>MHKSFVFIQFELIRMSMRFLLNTCASSVGGPGRYFGEQSGPESGSVAFGTANSAFIPHTTVVSPYFTTADPSAVPMEFTFTDIGRYSKNFLAYSNRPFLKKAENSTRLCLVTPQPPAPS</sequence>
<accession>A0A1B0DGW6</accession>
<evidence type="ECO:0000313" key="2">
    <source>
        <dbReference type="Proteomes" id="UP000092462"/>
    </source>
</evidence>
<organism evidence="1 2">
    <name type="scientific">Phlebotomus papatasi</name>
    <name type="common">Sandfly</name>
    <dbReference type="NCBI Taxonomy" id="29031"/>
    <lineage>
        <taxon>Eukaryota</taxon>
        <taxon>Metazoa</taxon>
        <taxon>Ecdysozoa</taxon>
        <taxon>Arthropoda</taxon>
        <taxon>Hexapoda</taxon>
        <taxon>Insecta</taxon>
        <taxon>Pterygota</taxon>
        <taxon>Neoptera</taxon>
        <taxon>Endopterygota</taxon>
        <taxon>Diptera</taxon>
        <taxon>Nematocera</taxon>
        <taxon>Psychodoidea</taxon>
        <taxon>Psychodidae</taxon>
        <taxon>Phlebotomus</taxon>
        <taxon>Phlebotomus</taxon>
    </lineage>
</organism>
<reference evidence="1" key="1">
    <citation type="submission" date="2022-08" db="UniProtKB">
        <authorList>
            <consortium name="EnsemblMetazoa"/>
        </authorList>
    </citation>
    <scope>IDENTIFICATION</scope>
    <source>
        <strain evidence="1">Israel</strain>
    </source>
</reference>
<dbReference type="Proteomes" id="UP000092462">
    <property type="component" value="Unassembled WGS sequence"/>
</dbReference>
<proteinExistence type="predicted"/>